<accession>A0A1M5ZT85</accession>
<feature type="transmembrane region" description="Helical" evidence="1">
    <location>
        <begin position="66"/>
        <end position="84"/>
    </location>
</feature>
<evidence type="ECO:0008006" key="4">
    <source>
        <dbReference type="Google" id="ProtNLM"/>
    </source>
</evidence>
<evidence type="ECO:0000313" key="2">
    <source>
        <dbReference type="EMBL" id="SHI27329.1"/>
    </source>
</evidence>
<dbReference type="InterPro" id="IPR025325">
    <property type="entry name" value="DUF4231"/>
</dbReference>
<proteinExistence type="predicted"/>
<dbReference type="EMBL" id="FQXK01000022">
    <property type="protein sequence ID" value="SHI27329.1"/>
    <property type="molecule type" value="Genomic_DNA"/>
</dbReference>
<keyword evidence="1" id="KW-1133">Transmembrane helix</keyword>
<keyword evidence="1" id="KW-0472">Membrane</keyword>
<feature type="transmembrane region" description="Helical" evidence="1">
    <location>
        <begin position="96"/>
        <end position="115"/>
    </location>
</feature>
<evidence type="ECO:0000313" key="3">
    <source>
        <dbReference type="Proteomes" id="UP000184278"/>
    </source>
</evidence>
<dbReference type="Pfam" id="PF14015">
    <property type="entry name" value="DUF4231"/>
    <property type="match status" value="1"/>
</dbReference>
<dbReference type="OrthoDB" id="9880091at2"/>
<name>A0A1M5ZT85_BUTFI</name>
<dbReference type="RefSeq" id="WP_073388448.1">
    <property type="nucleotide sequence ID" value="NZ_FQXK01000022.1"/>
</dbReference>
<dbReference type="AlphaFoldDB" id="A0A1M5ZT85"/>
<gene>
    <name evidence="2" type="ORF">SAMN02745229_02636</name>
</gene>
<dbReference type="GeneID" id="89511162"/>
<evidence type="ECO:0000256" key="1">
    <source>
        <dbReference type="SAM" id="Phobius"/>
    </source>
</evidence>
<sequence>MSDNTNKSSSENQKTMELRELVKLPENEQYLFLLNSVPNDEERIRIGLVLDYYIKNANKNRKYHRWFSALGVIIPALATFVSVFSGAENFPWFSRYMVPFMTAITSIVVGISSTLKFTDKHRTYRNCAESIKHILLGYACGQGDFADMDKEEKETLLYDQTEKIIQEGSKELGKIDKGLVSRDEVS</sequence>
<keyword evidence="1" id="KW-0812">Transmembrane</keyword>
<dbReference type="NCBIfam" id="NF033634">
    <property type="entry name" value="SLATT_1"/>
    <property type="match status" value="1"/>
</dbReference>
<protein>
    <recommendedName>
        <fullName evidence="4">SMODS and SLOG-associating 2TM effector domain-containing protein</fullName>
    </recommendedName>
</protein>
<dbReference type="Proteomes" id="UP000184278">
    <property type="component" value="Unassembled WGS sequence"/>
</dbReference>
<keyword evidence="3" id="KW-1185">Reference proteome</keyword>
<organism evidence="2 3">
    <name type="scientific">Butyrivibrio fibrisolvens DSM 3071</name>
    <dbReference type="NCBI Taxonomy" id="1121131"/>
    <lineage>
        <taxon>Bacteria</taxon>
        <taxon>Bacillati</taxon>
        <taxon>Bacillota</taxon>
        <taxon>Clostridia</taxon>
        <taxon>Lachnospirales</taxon>
        <taxon>Lachnospiraceae</taxon>
        <taxon>Butyrivibrio</taxon>
    </lineage>
</organism>
<reference evidence="3" key="1">
    <citation type="submission" date="2016-11" db="EMBL/GenBank/DDBJ databases">
        <authorList>
            <person name="Varghese N."/>
            <person name="Submissions S."/>
        </authorList>
    </citation>
    <scope>NUCLEOTIDE SEQUENCE [LARGE SCALE GENOMIC DNA]</scope>
    <source>
        <strain evidence="3">DSM 3071</strain>
    </source>
</reference>